<organism evidence="5 7">
    <name type="scientific">Macrostomum lignano</name>
    <dbReference type="NCBI Taxonomy" id="282301"/>
    <lineage>
        <taxon>Eukaryota</taxon>
        <taxon>Metazoa</taxon>
        <taxon>Spiralia</taxon>
        <taxon>Lophotrochozoa</taxon>
        <taxon>Platyhelminthes</taxon>
        <taxon>Rhabditophora</taxon>
        <taxon>Macrostomorpha</taxon>
        <taxon>Macrostomida</taxon>
        <taxon>Macrostomidae</taxon>
        <taxon>Macrostomum</taxon>
    </lineage>
</organism>
<evidence type="ECO:0000313" key="5">
    <source>
        <dbReference type="Proteomes" id="UP000095280"/>
    </source>
</evidence>
<protein>
    <submittedName>
        <fullName evidence="6 7">Ribosomal protein S11</fullName>
    </submittedName>
</protein>
<proteinExistence type="inferred from homology"/>
<evidence type="ECO:0000313" key="7">
    <source>
        <dbReference type="WBParaSite" id="maker-uti_cns_0005895-snap-gene-0.21-mRNA-1"/>
    </source>
</evidence>
<dbReference type="AlphaFoldDB" id="A0A1I8HEL4"/>
<sequence>MLLRTLCSDFARRCLLNPACSVLNRSLSSSGTGGGGAGSSPPTHWDRSTDSGVTSDESSSSALTPESAAAPKGVALATHMLLNQPTYNVMGDIVPVNEYHLTEETPAGVPYHTLPIVYFGARRNNCIVTITDCLGRPLAVTSTGIEGFHNAKKSTTVAAQVVGVSTALKAKKLGISHARVVIRGMNQLRLACLKGMSSGGLQIVSLTDNTKIHYGKGRRPRKPPRK</sequence>
<feature type="compositionally biased region" description="Low complexity" evidence="4">
    <location>
        <begin position="50"/>
        <end position="61"/>
    </location>
</feature>
<dbReference type="GO" id="GO:0006412">
    <property type="term" value="P:translation"/>
    <property type="evidence" value="ECO:0007669"/>
    <property type="project" value="InterPro"/>
</dbReference>
<accession>A0A1I8HEL4</accession>
<dbReference type="SUPFAM" id="SSF53137">
    <property type="entry name" value="Translational machinery components"/>
    <property type="match status" value="1"/>
</dbReference>
<evidence type="ECO:0000256" key="2">
    <source>
        <dbReference type="ARBA" id="ARBA00022980"/>
    </source>
</evidence>
<dbReference type="OrthoDB" id="1654884at2759"/>
<keyword evidence="2" id="KW-0689">Ribosomal protein</keyword>
<name>A0A1I8HEL4_9PLAT</name>
<dbReference type="InterPro" id="IPR001971">
    <property type="entry name" value="Ribosomal_uS11"/>
</dbReference>
<keyword evidence="5" id="KW-1185">Reference proteome</keyword>
<evidence type="ECO:0000256" key="4">
    <source>
        <dbReference type="SAM" id="MobiDB-lite"/>
    </source>
</evidence>
<feature type="region of interest" description="Disordered" evidence="4">
    <location>
        <begin position="27"/>
        <end position="67"/>
    </location>
</feature>
<evidence type="ECO:0000313" key="6">
    <source>
        <dbReference type="WBParaSite" id="maker-uti_cns_0005746-snap-gene-0.4-mRNA-1"/>
    </source>
</evidence>
<dbReference type="Gene3D" id="3.30.420.80">
    <property type="entry name" value="Ribosomal protein S11"/>
    <property type="match status" value="1"/>
</dbReference>
<evidence type="ECO:0000256" key="1">
    <source>
        <dbReference type="ARBA" id="ARBA00006194"/>
    </source>
</evidence>
<dbReference type="InterPro" id="IPR036967">
    <property type="entry name" value="Ribosomal_uS11_sf"/>
</dbReference>
<evidence type="ECO:0000256" key="3">
    <source>
        <dbReference type="ARBA" id="ARBA00023274"/>
    </source>
</evidence>
<reference evidence="6 7" key="1">
    <citation type="submission" date="2016-11" db="UniProtKB">
        <authorList>
            <consortium name="WormBaseParasite"/>
        </authorList>
    </citation>
    <scope>IDENTIFICATION</scope>
</reference>
<dbReference type="Pfam" id="PF00411">
    <property type="entry name" value="Ribosomal_S11"/>
    <property type="match status" value="1"/>
</dbReference>
<dbReference type="Proteomes" id="UP000095280">
    <property type="component" value="Unplaced"/>
</dbReference>
<comment type="similarity">
    <text evidence="1">Belongs to the universal ribosomal protein uS11 family.</text>
</comment>
<dbReference type="WBParaSite" id="maker-uti_cns_0005895-snap-gene-0.21-mRNA-1">
    <property type="protein sequence ID" value="maker-uti_cns_0005895-snap-gene-0.21-mRNA-1"/>
    <property type="gene ID" value="maker-uti_cns_0005895-snap-gene-0.21"/>
</dbReference>
<keyword evidence="3" id="KW-0687">Ribonucleoprotein</keyword>
<dbReference type="GO" id="GO:1990904">
    <property type="term" value="C:ribonucleoprotein complex"/>
    <property type="evidence" value="ECO:0007669"/>
    <property type="project" value="UniProtKB-KW"/>
</dbReference>
<dbReference type="HAMAP" id="MF_01310">
    <property type="entry name" value="Ribosomal_uS11"/>
    <property type="match status" value="1"/>
</dbReference>
<dbReference type="PANTHER" id="PTHR11759">
    <property type="entry name" value="40S RIBOSOMAL PROTEIN S14/30S RIBOSOMAL PROTEIN S11"/>
    <property type="match status" value="1"/>
</dbReference>
<dbReference type="WBParaSite" id="maker-uti_cns_0005746-snap-gene-0.4-mRNA-1">
    <property type="protein sequence ID" value="maker-uti_cns_0005746-snap-gene-0.4-mRNA-1"/>
    <property type="gene ID" value="maker-uti_cns_0005746-snap-gene-0.4"/>
</dbReference>
<dbReference type="GO" id="GO:0003735">
    <property type="term" value="F:structural constituent of ribosome"/>
    <property type="evidence" value="ECO:0007669"/>
    <property type="project" value="InterPro"/>
</dbReference>
<dbReference type="STRING" id="282301.A0A1I8HEL4"/>
<dbReference type="GO" id="GO:0005840">
    <property type="term" value="C:ribosome"/>
    <property type="evidence" value="ECO:0007669"/>
    <property type="project" value="UniProtKB-KW"/>
</dbReference>